<dbReference type="Pfam" id="PF07704">
    <property type="entry name" value="PSK_trans_fac"/>
    <property type="match status" value="1"/>
</dbReference>
<dbReference type="RefSeq" id="WP_162118950.1">
    <property type="nucleotide sequence ID" value="NZ_JAAEAB010000032.1"/>
</dbReference>
<accession>A0A7Y2R728</accession>
<name>A0A7Y2R728_9HYPH</name>
<evidence type="ECO:0000313" key="2">
    <source>
        <dbReference type="Proteomes" id="UP000530654"/>
    </source>
</evidence>
<dbReference type="AlphaFoldDB" id="A0A7Y2R728"/>
<sequence>MSLSIKDPEAHRLAQAISHATGESMTRVVTEALRERFAKIERRKGRASVEELLAIADRAAAHVKHPYVDHADFLYDENGLPK</sequence>
<proteinExistence type="predicted"/>
<dbReference type="OrthoDB" id="495439at2"/>
<evidence type="ECO:0000313" key="1">
    <source>
        <dbReference type="EMBL" id="NNH65550.1"/>
    </source>
</evidence>
<dbReference type="EMBL" id="JABEQY010000017">
    <property type="protein sequence ID" value="NNH65550.1"/>
    <property type="molecule type" value="Genomic_DNA"/>
</dbReference>
<protein>
    <submittedName>
        <fullName evidence="1">Type II toxin-antitoxin system VapB family antitoxin</fullName>
    </submittedName>
</protein>
<comment type="caution">
    <text evidence="1">The sequence shown here is derived from an EMBL/GenBank/DDBJ whole genome shotgun (WGS) entry which is preliminary data.</text>
</comment>
<gene>
    <name evidence="1" type="ORF">HLI17_20040</name>
</gene>
<organism evidence="1 2">
    <name type="scientific">Rhizobium laguerreae</name>
    <dbReference type="NCBI Taxonomy" id="1076926"/>
    <lineage>
        <taxon>Bacteria</taxon>
        <taxon>Pseudomonadati</taxon>
        <taxon>Pseudomonadota</taxon>
        <taxon>Alphaproteobacteria</taxon>
        <taxon>Hyphomicrobiales</taxon>
        <taxon>Rhizobiaceae</taxon>
        <taxon>Rhizobium/Agrobacterium group</taxon>
        <taxon>Rhizobium</taxon>
    </lineage>
</organism>
<reference evidence="1 2" key="1">
    <citation type="submission" date="2020-04" db="EMBL/GenBank/DDBJ databases">
        <title>Rhizobium bacterial biofertilizers improve the content of phenolic compounds of Lactuca sativa L. under non-saline and saline-stress conditions.</title>
        <authorList>
            <person name="Ayuso-Calles M."/>
            <person name="Garcia-Estevez I."/>
            <person name="Jimenez-Gomez A."/>
            <person name="Flores-Felix J.D."/>
            <person name="Escribano-Bailon M."/>
            <person name="Rivas R."/>
        </authorList>
    </citation>
    <scope>NUCLEOTIDE SEQUENCE [LARGE SCALE GENOMIC DNA]</scope>
    <source>
        <strain evidence="1 2">GPTR02</strain>
    </source>
</reference>
<dbReference type="Proteomes" id="UP000530654">
    <property type="component" value="Unassembled WGS sequence"/>
</dbReference>
<dbReference type="InterPro" id="IPR011660">
    <property type="entry name" value="VapB-like"/>
</dbReference>